<organism evidence="1 2">
    <name type="scientific">Streptomyces cahuitamycinicus</name>
    <dbReference type="NCBI Taxonomy" id="2070367"/>
    <lineage>
        <taxon>Bacteria</taxon>
        <taxon>Bacillati</taxon>
        <taxon>Actinomycetota</taxon>
        <taxon>Actinomycetes</taxon>
        <taxon>Kitasatosporales</taxon>
        <taxon>Streptomycetaceae</taxon>
        <taxon>Streptomyces</taxon>
    </lineage>
</organism>
<sequence>MNRLVYGPHCPHDECAWTGCDHEEGRGNGIVYPCRFEHEGCPYCGPADKANPIEPGPDRHTWKCPQCSGLTLTAGSPDALEQLVGRYGVPHLNHDHESGAA</sequence>
<accession>A0A2N8TTM0</accession>
<dbReference type="EMBL" id="POUC01000051">
    <property type="protein sequence ID" value="PNG22333.1"/>
    <property type="molecule type" value="Genomic_DNA"/>
</dbReference>
<dbReference type="Proteomes" id="UP000235943">
    <property type="component" value="Unassembled WGS sequence"/>
</dbReference>
<keyword evidence="2" id="KW-1185">Reference proteome</keyword>
<proteinExistence type="predicted"/>
<evidence type="ECO:0000313" key="2">
    <source>
        <dbReference type="Proteomes" id="UP000235943"/>
    </source>
</evidence>
<protein>
    <submittedName>
        <fullName evidence="1">Uncharacterized protein</fullName>
    </submittedName>
</protein>
<dbReference type="AlphaFoldDB" id="A0A2N8TTM0"/>
<dbReference type="OrthoDB" id="9856094at2"/>
<comment type="caution">
    <text evidence="1">The sequence shown here is derived from an EMBL/GenBank/DDBJ whole genome shotgun (WGS) entry which is preliminary data.</text>
</comment>
<dbReference type="RefSeq" id="WP_102908679.1">
    <property type="nucleotide sequence ID" value="NZ_POUC01000051.1"/>
</dbReference>
<reference evidence="1 2" key="1">
    <citation type="submission" date="2018-01" db="EMBL/GenBank/DDBJ databases">
        <title>Draft genome sequence of Streptomyces sp. 13K301.</title>
        <authorList>
            <person name="Sahin N."/>
            <person name="Saygin H."/>
            <person name="Ay H."/>
        </authorList>
    </citation>
    <scope>NUCLEOTIDE SEQUENCE [LARGE SCALE GENOMIC DNA]</scope>
    <source>
        <strain evidence="1 2">13K301</strain>
    </source>
</reference>
<evidence type="ECO:0000313" key="1">
    <source>
        <dbReference type="EMBL" id="PNG22333.1"/>
    </source>
</evidence>
<gene>
    <name evidence="1" type="ORF">C1J00_09975</name>
</gene>
<name>A0A2N8TTM0_9ACTN</name>